<comment type="caution">
    <text evidence="1">The sequence shown here is derived from an EMBL/GenBank/DDBJ whole genome shotgun (WGS) entry which is preliminary data.</text>
</comment>
<accession>A0AC60PCQ8</accession>
<organism evidence="1 2">
    <name type="scientific">Ixodes persulcatus</name>
    <name type="common">Taiga tick</name>
    <dbReference type="NCBI Taxonomy" id="34615"/>
    <lineage>
        <taxon>Eukaryota</taxon>
        <taxon>Metazoa</taxon>
        <taxon>Ecdysozoa</taxon>
        <taxon>Arthropoda</taxon>
        <taxon>Chelicerata</taxon>
        <taxon>Arachnida</taxon>
        <taxon>Acari</taxon>
        <taxon>Parasitiformes</taxon>
        <taxon>Ixodida</taxon>
        <taxon>Ixodoidea</taxon>
        <taxon>Ixodidae</taxon>
        <taxon>Ixodinae</taxon>
        <taxon>Ixodes</taxon>
    </lineage>
</organism>
<protein>
    <submittedName>
        <fullName evidence="1">Uncharacterized protein</fullName>
    </submittedName>
</protein>
<evidence type="ECO:0000313" key="2">
    <source>
        <dbReference type="Proteomes" id="UP000805193"/>
    </source>
</evidence>
<reference evidence="1 2" key="1">
    <citation type="journal article" date="2020" name="Cell">
        <title>Large-Scale Comparative Analyses of Tick Genomes Elucidate Their Genetic Diversity and Vector Capacities.</title>
        <authorList>
            <consortium name="Tick Genome and Microbiome Consortium (TIGMIC)"/>
            <person name="Jia N."/>
            <person name="Wang J."/>
            <person name="Shi W."/>
            <person name="Du L."/>
            <person name="Sun Y."/>
            <person name="Zhan W."/>
            <person name="Jiang J.F."/>
            <person name="Wang Q."/>
            <person name="Zhang B."/>
            <person name="Ji P."/>
            <person name="Bell-Sakyi L."/>
            <person name="Cui X.M."/>
            <person name="Yuan T.T."/>
            <person name="Jiang B.G."/>
            <person name="Yang W.F."/>
            <person name="Lam T.T."/>
            <person name="Chang Q.C."/>
            <person name="Ding S.J."/>
            <person name="Wang X.J."/>
            <person name="Zhu J.G."/>
            <person name="Ruan X.D."/>
            <person name="Zhao L."/>
            <person name="Wei J.T."/>
            <person name="Ye R.Z."/>
            <person name="Que T.C."/>
            <person name="Du C.H."/>
            <person name="Zhou Y.H."/>
            <person name="Cheng J.X."/>
            <person name="Dai P.F."/>
            <person name="Guo W.B."/>
            <person name="Han X.H."/>
            <person name="Huang E.J."/>
            <person name="Li L.F."/>
            <person name="Wei W."/>
            <person name="Gao Y.C."/>
            <person name="Liu J.Z."/>
            <person name="Shao H.Z."/>
            <person name="Wang X."/>
            <person name="Wang C.C."/>
            <person name="Yang T.C."/>
            <person name="Huo Q.B."/>
            <person name="Li W."/>
            <person name="Chen H.Y."/>
            <person name="Chen S.E."/>
            <person name="Zhou L.G."/>
            <person name="Ni X.B."/>
            <person name="Tian J.H."/>
            <person name="Sheng Y."/>
            <person name="Liu T."/>
            <person name="Pan Y.S."/>
            <person name="Xia L.Y."/>
            <person name="Li J."/>
            <person name="Zhao F."/>
            <person name="Cao W.C."/>
        </authorList>
    </citation>
    <scope>NUCLEOTIDE SEQUENCE [LARGE SCALE GENOMIC DNA]</scope>
    <source>
        <strain evidence="1">Iper-2018</strain>
    </source>
</reference>
<dbReference type="Proteomes" id="UP000805193">
    <property type="component" value="Unassembled WGS sequence"/>
</dbReference>
<evidence type="ECO:0000313" key="1">
    <source>
        <dbReference type="EMBL" id="KAG0417528.1"/>
    </source>
</evidence>
<gene>
    <name evidence="1" type="ORF">HPB47_005537</name>
</gene>
<keyword evidence="2" id="KW-1185">Reference proteome</keyword>
<sequence length="494" mass="55357">MLVARALNDSCDLDMAWASGKHVLVELAGEPCPLDTVLAAAAAAHAYSVIIIRNASLTAGGEDDSMLAVYLVDWSAVPTLLVIWSLACGTVAVGALWSGSTRKLLYLTQHRCMSKPQADKENDEMDALELPKPQSAIIEKPPEKDSAKFPPTTTQEQQQQQLEEQLAKNKADNAFAYSDEELQELEEEFMLSDCPVNCQLLILLVVGLAINLLLLYYFFSKLMYVMLTFIMIGSVVSLVVIFDAISFPMACISVRLPNLLFPCFVPSMELRHHLVLLAALGIPTLWLVYKSHQHAWILQNFIGVSFALNIVRCAHLPNFRVITMSSILLFFYDIFMVFVTGYLQVSAEYAQQVFTFYLYEEGLAIAYCRCFDVLVKDYSPYFILSMTCYGFSLVLAFVGSVLMNTGQPALLYLVPGTLVPAIIVSWWRGEFQDFWTGKFKPKPSLQSRIDIWASTSEQFQMIQGRGLLYVGTPVIEWMAIPLPVSQKAYNAKWN</sequence>
<name>A0AC60PCQ8_IXOPE</name>
<dbReference type="EMBL" id="JABSTQ010010833">
    <property type="protein sequence ID" value="KAG0417528.1"/>
    <property type="molecule type" value="Genomic_DNA"/>
</dbReference>
<proteinExistence type="predicted"/>